<dbReference type="RefSeq" id="WP_057465945.1">
    <property type="nucleotide sequence ID" value="NZ_FOSK01000011.1"/>
</dbReference>
<proteinExistence type="predicted"/>
<evidence type="ECO:0000313" key="2">
    <source>
        <dbReference type="Proteomes" id="UP000199598"/>
    </source>
</evidence>
<gene>
    <name evidence="1" type="ORF">SAMN04488518_111179</name>
</gene>
<accession>A0A1I4DGI7</accession>
<name>A0A1I4DGI7_9HYPH</name>
<reference evidence="1 2" key="1">
    <citation type="submission" date="2016-10" db="EMBL/GenBank/DDBJ databases">
        <authorList>
            <person name="Varghese N."/>
            <person name="Submissions S."/>
        </authorList>
    </citation>
    <scope>NUCLEOTIDE SEQUENCE [LARGE SCALE GENOMIC DNA]</scope>
    <source>
        <strain evidence="1 2">DSM 16392</strain>
    </source>
</reference>
<sequence length="78" mass="9251">MSKKFQWRQLWRNVPDHTVGTGVLNTEMSMRVHREGDDEARKPWRWELHHNGVVCKGDVNDKVEAMQKAQDAYIAYLR</sequence>
<dbReference type="EMBL" id="FOSK01000011">
    <property type="protein sequence ID" value="SFK92183.1"/>
    <property type="molecule type" value="Genomic_DNA"/>
</dbReference>
<protein>
    <submittedName>
        <fullName evidence="1">Uncharacterized protein</fullName>
    </submittedName>
</protein>
<dbReference type="Proteomes" id="UP000199598">
    <property type="component" value="Unassembled WGS sequence"/>
</dbReference>
<comment type="caution">
    <text evidence="1">The sequence shown here is derived from an EMBL/GenBank/DDBJ whole genome shotgun (WGS) entry which is preliminary data.</text>
</comment>
<evidence type="ECO:0000313" key="1">
    <source>
        <dbReference type="EMBL" id="SFK92183.1"/>
    </source>
</evidence>
<keyword evidence="2" id="KW-1185">Reference proteome</keyword>
<organism evidence="1 2">
    <name type="scientific">Pseudovibrio ascidiaceicola</name>
    <dbReference type="NCBI Taxonomy" id="285279"/>
    <lineage>
        <taxon>Bacteria</taxon>
        <taxon>Pseudomonadati</taxon>
        <taxon>Pseudomonadota</taxon>
        <taxon>Alphaproteobacteria</taxon>
        <taxon>Hyphomicrobiales</taxon>
        <taxon>Stappiaceae</taxon>
        <taxon>Pseudovibrio</taxon>
    </lineage>
</organism>